<gene>
    <name evidence="1" type="ORF">VPARA_21330</name>
</gene>
<dbReference type="EMBL" id="JZWI01000010">
    <property type="protein sequence ID" value="KLN56554.1"/>
    <property type="molecule type" value="Genomic_DNA"/>
</dbReference>
<accession>A0A0H2M2B9</accession>
<evidence type="ECO:0000313" key="2">
    <source>
        <dbReference type="Proteomes" id="UP000035170"/>
    </source>
</evidence>
<comment type="caution">
    <text evidence="1">The sequence shown here is derived from an EMBL/GenBank/DDBJ whole genome shotgun (WGS) entry which is preliminary data.</text>
</comment>
<protein>
    <submittedName>
        <fullName evidence="1">Uncharacterized protein</fullName>
    </submittedName>
</protein>
<sequence length="50" mass="5547">MRLPFCSLSLRERVRVRASAFANAPISLAPLALTPALSQREREQQPGARL</sequence>
<dbReference type="PATRIC" id="fig|34073.19.peg.2187"/>
<dbReference type="Proteomes" id="UP000035170">
    <property type="component" value="Unassembled WGS sequence"/>
</dbReference>
<reference evidence="1 2" key="1">
    <citation type="submission" date="2015-03" db="EMBL/GenBank/DDBJ databases">
        <title>Genome sequence of Variovorax paradoxus TBEA6.</title>
        <authorList>
            <person name="Poehlein A."/>
            <person name="Schuldes J."/>
            <person name="Wuebbeler J.H."/>
            <person name="Hiessl S."/>
            <person name="Steinbuechel A."/>
            <person name="Daniel R."/>
        </authorList>
    </citation>
    <scope>NUCLEOTIDE SEQUENCE [LARGE SCALE GENOMIC DNA]</scope>
    <source>
        <strain evidence="1 2">TBEA6</strain>
    </source>
</reference>
<organism evidence="1 2">
    <name type="scientific">Variovorax paradoxus</name>
    <dbReference type="NCBI Taxonomy" id="34073"/>
    <lineage>
        <taxon>Bacteria</taxon>
        <taxon>Pseudomonadati</taxon>
        <taxon>Pseudomonadota</taxon>
        <taxon>Betaproteobacteria</taxon>
        <taxon>Burkholderiales</taxon>
        <taxon>Comamonadaceae</taxon>
        <taxon>Variovorax</taxon>
    </lineage>
</organism>
<proteinExistence type="predicted"/>
<keyword evidence="2" id="KW-1185">Reference proteome</keyword>
<evidence type="ECO:0000313" key="1">
    <source>
        <dbReference type="EMBL" id="KLN56554.1"/>
    </source>
</evidence>
<name>A0A0H2M2B9_VARPD</name>
<dbReference type="AlphaFoldDB" id="A0A0H2M2B9"/>